<feature type="transmembrane region" description="Helical" evidence="1">
    <location>
        <begin position="134"/>
        <end position="154"/>
    </location>
</feature>
<keyword evidence="1" id="KW-1133">Transmembrane helix</keyword>
<name>T1DLP7_ANOAQ</name>
<feature type="non-terminal residue" evidence="2">
    <location>
        <position position="1"/>
    </location>
</feature>
<dbReference type="EMBL" id="GAMD01000311">
    <property type="protein sequence ID" value="JAB01280.1"/>
    <property type="molecule type" value="mRNA"/>
</dbReference>
<dbReference type="VEuPathDB" id="VectorBase:AAQUA_010247"/>
<accession>T1DLP7</accession>
<proteinExistence type="evidence at transcript level"/>
<evidence type="ECO:0000256" key="1">
    <source>
        <dbReference type="SAM" id="Phobius"/>
    </source>
</evidence>
<feature type="transmembrane region" description="Helical" evidence="1">
    <location>
        <begin position="28"/>
        <end position="49"/>
    </location>
</feature>
<feature type="transmembrane region" description="Helical" evidence="1">
    <location>
        <begin position="69"/>
        <end position="91"/>
    </location>
</feature>
<protein>
    <submittedName>
        <fullName evidence="2">Putative plasma membrane protein</fullName>
    </submittedName>
</protein>
<reference evidence="2" key="1">
    <citation type="submission" date="2013-07" db="EMBL/GenBank/DDBJ databases">
        <title>Transcriptome sequencing and developmental regulation of gene expression in Anopheles aquasalis.</title>
        <authorList>
            <consortium name="Brazilian Malaria Network (MCT/CNPq/MS/SCTIE/DECIT/PRONEX 555648/2009-5) and Research Network on Bioactive Molecules from Arthropod Vectors (NAP-MOBIARVE"/>
            <consortium name="University of Sao Paulo)"/>
            <person name="Marinotti O."/>
            <person name="Ribeiro J.M.C."/>
            <person name="Costa-da-Silva A.L."/>
            <person name="Silva M.C.P."/>
            <person name="Lopes A.R."/>
            <person name="Barros M.S."/>
            <person name="Sa-Nunes A."/>
            <person name="Konjin B.B."/>
            <person name="Carvalho E."/>
            <person name="Suesdek L."/>
            <person name="Silva-Neto M.A.C."/>
            <person name="Capurro M.L."/>
        </authorList>
    </citation>
    <scope>NUCLEOTIDE SEQUENCE</scope>
    <source>
        <tissue evidence="2">Whole body</tissue>
    </source>
</reference>
<evidence type="ECO:0000313" key="2">
    <source>
        <dbReference type="EMBL" id="JAB01280.1"/>
    </source>
</evidence>
<dbReference type="AlphaFoldDB" id="T1DLP7"/>
<organism evidence="2">
    <name type="scientific">Anopheles aquasalis</name>
    <name type="common">Malaria mosquito</name>
    <dbReference type="NCBI Taxonomy" id="42839"/>
    <lineage>
        <taxon>Eukaryota</taxon>
        <taxon>Metazoa</taxon>
        <taxon>Ecdysozoa</taxon>
        <taxon>Arthropoda</taxon>
        <taxon>Hexapoda</taxon>
        <taxon>Insecta</taxon>
        <taxon>Pterygota</taxon>
        <taxon>Neoptera</taxon>
        <taxon>Endopterygota</taxon>
        <taxon>Diptera</taxon>
        <taxon>Nematocera</taxon>
        <taxon>Culicoidea</taxon>
        <taxon>Culicidae</taxon>
        <taxon>Anophelinae</taxon>
        <taxon>Anopheles</taxon>
    </lineage>
</organism>
<feature type="transmembrane region" description="Helical" evidence="1">
    <location>
        <begin position="103"/>
        <end position="122"/>
    </location>
</feature>
<keyword evidence="1" id="KW-0472">Membrane</keyword>
<sequence>SSRCIRQASINHFINHKMERYLRFYIKFQGYMIGMITLLFSVIVTFFIHKESQSYTYPMEYYYNFRFMGHTPLVLGIIWFVVAVAFIYGVYTESKQLLFPYALMYLIDLFLIAIRDVIMIWHEQRWYSMVFTNFPAAVAVLYVSCYLMMTLIALSRLFSSDPKSQQGTNFARFSNGISNPIALGDEAVLVEA</sequence>
<keyword evidence="1" id="KW-0812">Transmembrane</keyword>